<protein>
    <submittedName>
        <fullName evidence="2">Uncharacterized protein</fullName>
    </submittedName>
</protein>
<reference evidence="2 3" key="1">
    <citation type="submission" date="2024-01" db="EMBL/GenBank/DDBJ databases">
        <title>Genome assemblies of Stephania.</title>
        <authorList>
            <person name="Yang L."/>
        </authorList>
    </citation>
    <scope>NUCLEOTIDE SEQUENCE [LARGE SCALE GENOMIC DNA]</scope>
    <source>
        <strain evidence="2">QJT</strain>
        <tissue evidence="2">Leaf</tissue>
    </source>
</reference>
<organism evidence="2 3">
    <name type="scientific">Stephania japonica</name>
    <dbReference type="NCBI Taxonomy" id="461633"/>
    <lineage>
        <taxon>Eukaryota</taxon>
        <taxon>Viridiplantae</taxon>
        <taxon>Streptophyta</taxon>
        <taxon>Embryophyta</taxon>
        <taxon>Tracheophyta</taxon>
        <taxon>Spermatophyta</taxon>
        <taxon>Magnoliopsida</taxon>
        <taxon>Ranunculales</taxon>
        <taxon>Menispermaceae</taxon>
        <taxon>Menispermoideae</taxon>
        <taxon>Cissampelideae</taxon>
        <taxon>Stephania</taxon>
    </lineage>
</organism>
<feature type="region of interest" description="Disordered" evidence="1">
    <location>
        <begin position="1"/>
        <end position="127"/>
    </location>
</feature>
<evidence type="ECO:0000313" key="2">
    <source>
        <dbReference type="EMBL" id="KAK9110061.1"/>
    </source>
</evidence>
<proteinExistence type="predicted"/>
<dbReference type="AlphaFoldDB" id="A0AAP0I7D8"/>
<sequence length="127" mass="13850">MGEKWRRVDDEEDDDEENDPRWCSRDGTITCGGAAFQSRPPETAGGAPLGSPTTMGCEEEGGKGWFPPPLLPHYRLPDDWPEGGDPPTSRCVPSSRVCAGGRRGGRWRGGESSPLWRQHGGNTNFPL</sequence>
<dbReference type="Proteomes" id="UP001417504">
    <property type="component" value="Unassembled WGS sequence"/>
</dbReference>
<evidence type="ECO:0000256" key="1">
    <source>
        <dbReference type="SAM" id="MobiDB-lite"/>
    </source>
</evidence>
<keyword evidence="3" id="KW-1185">Reference proteome</keyword>
<name>A0AAP0I7D8_9MAGN</name>
<accession>A0AAP0I7D8</accession>
<comment type="caution">
    <text evidence="2">The sequence shown here is derived from an EMBL/GenBank/DDBJ whole genome shotgun (WGS) entry which is preliminary data.</text>
</comment>
<gene>
    <name evidence="2" type="ORF">Sjap_018121</name>
</gene>
<evidence type="ECO:0000313" key="3">
    <source>
        <dbReference type="Proteomes" id="UP001417504"/>
    </source>
</evidence>
<dbReference type="EMBL" id="JBBNAE010000007">
    <property type="protein sequence ID" value="KAK9110061.1"/>
    <property type="molecule type" value="Genomic_DNA"/>
</dbReference>